<dbReference type="InterPro" id="IPR007201">
    <property type="entry name" value="Mei2-like_Rrm_C"/>
</dbReference>
<dbReference type="PROSITE" id="PS50102">
    <property type="entry name" value="RRM"/>
    <property type="match status" value="1"/>
</dbReference>
<dbReference type="AlphaFoldDB" id="A0A9P7FMW7"/>
<name>A0A9P7FMW7_9AGAR</name>
<accession>A0A9P7FMW7</accession>
<dbReference type="SUPFAM" id="SSF54928">
    <property type="entry name" value="RNA-binding domain, RBD"/>
    <property type="match status" value="2"/>
</dbReference>
<evidence type="ECO:0000313" key="6">
    <source>
        <dbReference type="Proteomes" id="UP000717328"/>
    </source>
</evidence>
<protein>
    <recommendedName>
        <fullName evidence="4">RRM domain-containing protein</fullName>
    </recommendedName>
</protein>
<reference evidence="5" key="2">
    <citation type="submission" date="2021-10" db="EMBL/GenBank/DDBJ databases">
        <title>Phylogenomics reveals ancestral predisposition of the termite-cultivated fungus Termitomyces towards a domesticated lifestyle.</title>
        <authorList>
            <person name="Auxier B."/>
            <person name="Grum-Grzhimaylo A."/>
            <person name="Cardenas M.E."/>
            <person name="Lodge J.D."/>
            <person name="Laessoe T."/>
            <person name="Pedersen O."/>
            <person name="Smith M.E."/>
            <person name="Kuyper T.W."/>
            <person name="Franco-Molano E.A."/>
            <person name="Baroni T.J."/>
            <person name="Aanen D.K."/>
        </authorList>
    </citation>
    <scope>NUCLEOTIDE SEQUENCE</scope>
    <source>
        <strain evidence="5">D49</strain>
    </source>
</reference>
<feature type="region of interest" description="Disordered" evidence="3">
    <location>
        <begin position="702"/>
        <end position="729"/>
    </location>
</feature>
<dbReference type="EMBL" id="JABCKI010006277">
    <property type="protein sequence ID" value="KAG5634778.1"/>
    <property type="molecule type" value="Genomic_DNA"/>
</dbReference>
<dbReference type="Proteomes" id="UP000717328">
    <property type="component" value="Unassembled WGS sequence"/>
</dbReference>
<feature type="region of interest" description="Disordered" evidence="3">
    <location>
        <begin position="33"/>
        <end position="52"/>
    </location>
</feature>
<proteinExistence type="predicted"/>
<evidence type="ECO:0000256" key="2">
    <source>
        <dbReference type="PROSITE-ProRule" id="PRU00176"/>
    </source>
</evidence>
<dbReference type="GO" id="GO:0003723">
    <property type="term" value="F:RNA binding"/>
    <property type="evidence" value="ECO:0007669"/>
    <property type="project" value="UniProtKB-UniRule"/>
</dbReference>
<feature type="region of interest" description="Disordered" evidence="3">
    <location>
        <begin position="862"/>
        <end position="882"/>
    </location>
</feature>
<feature type="region of interest" description="Disordered" evidence="3">
    <location>
        <begin position="88"/>
        <end position="132"/>
    </location>
</feature>
<dbReference type="Pfam" id="PF04059">
    <property type="entry name" value="RRM_2"/>
    <property type="match status" value="1"/>
</dbReference>
<feature type="domain" description="RRM" evidence="4">
    <location>
        <begin position="749"/>
        <end position="845"/>
    </location>
</feature>
<keyword evidence="1 2" id="KW-0694">RNA-binding</keyword>
<feature type="compositionally biased region" description="Basic and acidic residues" evidence="3">
    <location>
        <begin position="912"/>
        <end position="924"/>
    </location>
</feature>
<feature type="region of interest" description="Disordered" evidence="3">
    <location>
        <begin position="896"/>
        <end position="957"/>
    </location>
</feature>
<feature type="compositionally biased region" description="Basic and acidic residues" evidence="3">
    <location>
        <begin position="401"/>
        <end position="426"/>
    </location>
</feature>
<evidence type="ECO:0000259" key="4">
    <source>
        <dbReference type="PROSITE" id="PS50102"/>
    </source>
</evidence>
<dbReference type="Gene3D" id="3.30.70.330">
    <property type="match status" value="1"/>
</dbReference>
<keyword evidence="6" id="KW-1185">Reference proteome</keyword>
<dbReference type="OrthoDB" id="417481at2759"/>
<dbReference type="InterPro" id="IPR000504">
    <property type="entry name" value="RRM_dom"/>
</dbReference>
<feature type="region of interest" description="Disordered" evidence="3">
    <location>
        <begin position="401"/>
        <end position="451"/>
    </location>
</feature>
<reference evidence="5" key="1">
    <citation type="submission" date="2021-02" db="EMBL/GenBank/DDBJ databases">
        <authorList>
            <person name="Nieuwenhuis M."/>
            <person name="Van De Peppel L.J.J."/>
        </authorList>
    </citation>
    <scope>NUCLEOTIDE SEQUENCE</scope>
    <source>
        <strain evidence="5">D49</strain>
    </source>
</reference>
<dbReference type="CDD" id="cd12532">
    <property type="entry name" value="RRM3_MEI2_fungi"/>
    <property type="match status" value="1"/>
</dbReference>
<dbReference type="InterPro" id="IPR012677">
    <property type="entry name" value="Nucleotide-bd_a/b_plait_sf"/>
</dbReference>
<evidence type="ECO:0000313" key="5">
    <source>
        <dbReference type="EMBL" id="KAG5634778.1"/>
    </source>
</evidence>
<dbReference type="InterPro" id="IPR034862">
    <property type="entry name" value="Fungal_Mei2-like_RRM3"/>
</dbReference>
<feature type="compositionally biased region" description="Basic and acidic residues" evidence="3">
    <location>
        <begin position="122"/>
        <end position="132"/>
    </location>
</feature>
<comment type="caution">
    <text evidence="5">The sequence shown here is derived from an EMBL/GenBank/DDBJ whole genome shotgun (WGS) entry which is preliminary data.</text>
</comment>
<gene>
    <name evidence="5" type="ORF">H0H81_000803</name>
</gene>
<evidence type="ECO:0000256" key="1">
    <source>
        <dbReference type="ARBA" id="ARBA00022884"/>
    </source>
</evidence>
<sequence>MHSPSLPNIWFPPHSGPIPAQFEEICRAPLQRPSTPTFNETDEEEINETSSSPIKLIPQSPEQLLFDDLTLQLADTQPLKIMRRRKLEREQAHGHSLLTPPLTPSSSLKTSASLDSAGTTDAKLDSTREFHGDEVDDQSTRFLLLSNISRQIPHDTLRAAIVGSLTSCVEAPQTSDSLSIPTSGLQIGHLAEDSIKGVYLRCQQSNGIAMLAFFDVRHSKIAKQIISTPTTGHLSHCVGEQLEENGTRTWIGCRFITAEELVKVIGNSAFLASTDGSFYIAVEGKGIGACDYGRELRVSDDCSVSNCNSTEKVVDQASENATLVADGELNLSMLKSFLKSFGGLRSFSLMIDKLDVKQPPGKVFRVEYYDVREAISAYSSIDGQVLFGMTLKVFGRDDISDTGHTRSQNRDPSHIQPSHDVEEFTKNRIPFPTSSGEHPVETGPSHFGPPGHYSHTRERLLYFEDHHARPRSVSAGQEVSISTIIRSPVPSPTYFYTSDPVEMAAVVGLSPEHVNHSGTEDGYVGHTDVSRGFVSDGRDWPREATIYPNVAPGPYPPHSHDCYYCPSRSIPRSTVTNECYVPCTTPSPYCYQPNQPLAHQQNAGFPTSAPTFTYDYEHYYPQPVSPNPTLNVVHVAPQHAMMGMPHPFLGETWFTEPPTSAPHVQYRGLASPTTGAPHYAMNKHDMGLADLAELPAAFNKTLQVSSQHPSRAPRTTPPQRSAYAREPRVPTEHNQLNLSRIEGGGDTRTTVMIKNIPNKMSDKDLITFIGKVCPRKIDFLYLRMDFQNGCNVGYAFVNFITVEDLLVFAKNKLGEKWNMFSSEKVLQMSYANYQGKEALVEKFKNSCIMDEQEAWRPKIFYSEPGPEQGLPEPFPAPTHLRRKERSAYNRGALYVPSIGRGTSAPQSIAHSRRLEDSRRDKDRSGQGSDQATPGHYPLVGTPRRRTHTKLWGGSQLG</sequence>
<feature type="compositionally biased region" description="Low complexity" evidence="3">
    <location>
        <begin position="96"/>
        <end position="116"/>
    </location>
</feature>
<dbReference type="InterPro" id="IPR035979">
    <property type="entry name" value="RBD_domain_sf"/>
</dbReference>
<organism evidence="5 6">
    <name type="scientific">Sphagnurus paluster</name>
    <dbReference type="NCBI Taxonomy" id="117069"/>
    <lineage>
        <taxon>Eukaryota</taxon>
        <taxon>Fungi</taxon>
        <taxon>Dikarya</taxon>
        <taxon>Basidiomycota</taxon>
        <taxon>Agaricomycotina</taxon>
        <taxon>Agaricomycetes</taxon>
        <taxon>Agaricomycetidae</taxon>
        <taxon>Agaricales</taxon>
        <taxon>Tricholomatineae</taxon>
        <taxon>Lyophyllaceae</taxon>
        <taxon>Sphagnurus</taxon>
    </lineage>
</organism>
<dbReference type="PANTHER" id="PTHR23189">
    <property type="entry name" value="RNA RECOGNITION MOTIF-CONTAINING"/>
    <property type="match status" value="1"/>
</dbReference>
<evidence type="ECO:0000256" key="3">
    <source>
        <dbReference type="SAM" id="MobiDB-lite"/>
    </source>
</evidence>